<organism evidence="3 4">
    <name type="scientific">Aquimarina amphilecti</name>
    <dbReference type="NCBI Taxonomy" id="1038014"/>
    <lineage>
        <taxon>Bacteria</taxon>
        <taxon>Pseudomonadati</taxon>
        <taxon>Bacteroidota</taxon>
        <taxon>Flavobacteriia</taxon>
        <taxon>Flavobacteriales</taxon>
        <taxon>Flavobacteriaceae</taxon>
        <taxon>Aquimarina</taxon>
    </lineage>
</organism>
<dbReference type="SUPFAM" id="SSF101898">
    <property type="entry name" value="NHL repeat"/>
    <property type="match status" value="1"/>
</dbReference>
<dbReference type="InterPro" id="IPR017996">
    <property type="entry name" value="MRJP/yellow-related"/>
</dbReference>
<dbReference type="STRING" id="1038014.SAMN04487910_0577"/>
<dbReference type="GO" id="GO:0005576">
    <property type="term" value="C:extracellular region"/>
    <property type="evidence" value="ECO:0007669"/>
    <property type="project" value="UniProtKB-SubCell"/>
</dbReference>
<gene>
    <name evidence="3" type="ORF">SAMN04487910_0577</name>
</gene>
<reference evidence="3 4" key="1">
    <citation type="submission" date="2016-10" db="EMBL/GenBank/DDBJ databases">
        <authorList>
            <person name="de Groot N.N."/>
        </authorList>
    </citation>
    <scope>NUCLEOTIDE SEQUENCE [LARGE SCALE GENOMIC DNA]</scope>
    <source>
        <strain evidence="3 4">DSM 25232</strain>
    </source>
</reference>
<dbReference type="Gene3D" id="2.120.10.30">
    <property type="entry name" value="TolB, C-terminal domain"/>
    <property type="match status" value="1"/>
</dbReference>
<dbReference type="AlphaFoldDB" id="A0A1H7H9L3"/>
<name>A0A1H7H9L3_AQUAM</name>
<dbReference type="RefSeq" id="WP_244542966.1">
    <property type="nucleotide sequence ID" value="NZ_FOAB01000001.1"/>
</dbReference>
<sequence length="382" mass="42805">MQNYIYLLIVLAFSSCKDSNELKKITTEKEPIKMNRIEKTAETFATVDEAVGNISFTAKGNLVYSHHPFFEPNIRVVHMDKDTKEITPFPNIEWNTPRDTDENYLSNVLGVRNDENGVVWMIDMAQRNPVKPKIVGWNTKTDSLEKIYYLDESTVKHSQPNDMVVDTKHGAFIIADEGIGNGGNGNSGAFIVVDMKTGKTRRLLEGHRTTRPENNPTIIDGKTLSIDGNPLLVGNDGITADKNFEWIYYGPLNGTKIYRIKTVDLLNEQLSEEELDAKIETYSDKPNNGGMSIDKDDNIYMTAVESKSIVVILAKDRSLATITSDDNMVWPDGVSYNTVDGYMYVSAAQVNLGAAFNDGENKATKPFYIFRFKPIIEGAAFR</sequence>
<dbReference type="PANTHER" id="PTHR10009:SF18">
    <property type="entry name" value="PROTEIN YELLOW-LIKE PROTEIN"/>
    <property type="match status" value="1"/>
</dbReference>
<evidence type="ECO:0000256" key="1">
    <source>
        <dbReference type="ARBA" id="ARBA00004613"/>
    </source>
</evidence>
<evidence type="ECO:0000313" key="3">
    <source>
        <dbReference type="EMBL" id="SEK46002.1"/>
    </source>
</evidence>
<dbReference type="Proteomes" id="UP000198521">
    <property type="component" value="Unassembled WGS sequence"/>
</dbReference>
<dbReference type="Pfam" id="PF03022">
    <property type="entry name" value="MRJP"/>
    <property type="match status" value="1"/>
</dbReference>
<dbReference type="EMBL" id="FOAB01000001">
    <property type="protein sequence ID" value="SEK46002.1"/>
    <property type="molecule type" value="Genomic_DNA"/>
</dbReference>
<proteinExistence type="predicted"/>
<keyword evidence="2" id="KW-0964">Secreted</keyword>
<comment type="subcellular location">
    <subcellularLocation>
        <location evidence="1">Secreted</location>
    </subcellularLocation>
</comment>
<accession>A0A1H7H9L3</accession>
<protein>
    <submittedName>
        <fullName evidence="3">Major royal jelly protein</fullName>
    </submittedName>
</protein>
<evidence type="ECO:0000256" key="2">
    <source>
        <dbReference type="ARBA" id="ARBA00022525"/>
    </source>
</evidence>
<evidence type="ECO:0000313" key="4">
    <source>
        <dbReference type="Proteomes" id="UP000198521"/>
    </source>
</evidence>
<dbReference type="PANTHER" id="PTHR10009">
    <property type="entry name" value="PROTEIN YELLOW-RELATED"/>
    <property type="match status" value="1"/>
</dbReference>
<dbReference type="InterPro" id="IPR011042">
    <property type="entry name" value="6-blade_b-propeller_TolB-like"/>
</dbReference>
<keyword evidence="4" id="KW-1185">Reference proteome</keyword>